<evidence type="ECO:0000256" key="1">
    <source>
        <dbReference type="ARBA" id="ARBA00004761"/>
    </source>
</evidence>
<keyword evidence="5" id="KW-0119">Carbohydrate metabolism</keyword>
<dbReference type="SUPFAM" id="SSF51569">
    <property type="entry name" value="Aldolase"/>
    <property type="match status" value="1"/>
</dbReference>
<keyword evidence="7" id="KW-1185">Reference proteome</keyword>
<evidence type="ECO:0000256" key="3">
    <source>
        <dbReference type="ARBA" id="ARBA00011233"/>
    </source>
</evidence>
<organism evidence="6 7">
    <name type="scientific">Mesobaculum littorinae</name>
    <dbReference type="NCBI Taxonomy" id="2486419"/>
    <lineage>
        <taxon>Bacteria</taxon>
        <taxon>Pseudomonadati</taxon>
        <taxon>Pseudomonadota</taxon>
        <taxon>Alphaproteobacteria</taxon>
        <taxon>Rhodobacterales</taxon>
        <taxon>Roseobacteraceae</taxon>
        <taxon>Mesobaculum</taxon>
    </lineage>
</organism>
<dbReference type="GO" id="GO:0016829">
    <property type="term" value="F:lyase activity"/>
    <property type="evidence" value="ECO:0007669"/>
    <property type="project" value="UniProtKB-KW"/>
</dbReference>
<accession>A0A438ALI5</accession>
<dbReference type="RefSeq" id="WP_127904907.1">
    <property type="nucleotide sequence ID" value="NZ_RQXX01000001.1"/>
</dbReference>
<comment type="subunit">
    <text evidence="3">Homotrimer.</text>
</comment>
<dbReference type="InterPro" id="IPR013785">
    <property type="entry name" value="Aldolase_TIM"/>
</dbReference>
<evidence type="ECO:0000256" key="4">
    <source>
        <dbReference type="ARBA" id="ARBA00023239"/>
    </source>
</evidence>
<comment type="pathway">
    <text evidence="1">Carbohydrate acid metabolism.</text>
</comment>
<evidence type="ECO:0000313" key="6">
    <source>
        <dbReference type="EMBL" id="RVV99465.1"/>
    </source>
</evidence>
<evidence type="ECO:0000313" key="7">
    <source>
        <dbReference type="Proteomes" id="UP000285908"/>
    </source>
</evidence>
<comment type="similarity">
    <text evidence="2">Belongs to the KHG/KDPG aldolase family.</text>
</comment>
<comment type="caution">
    <text evidence="6">The sequence shown here is derived from an EMBL/GenBank/DDBJ whole genome shotgun (WGS) entry which is preliminary data.</text>
</comment>
<dbReference type="Proteomes" id="UP000285908">
    <property type="component" value="Unassembled WGS sequence"/>
</dbReference>
<dbReference type="PANTHER" id="PTHR30246">
    <property type="entry name" value="2-KETO-3-DEOXY-6-PHOSPHOGLUCONATE ALDOLASE"/>
    <property type="match status" value="1"/>
</dbReference>
<keyword evidence="4" id="KW-0456">Lyase</keyword>
<evidence type="ECO:0000256" key="5">
    <source>
        <dbReference type="ARBA" id="ARBA00023277"/>
    </source>
</evidence>
<gene>
    <name evidence="6" type="ORF">EKE94_01920</name>
</gene>
<evidence type="ECO:0000256" key="2">
    <source>
        <dbReference type="ARBA" id="ARBA00006906"/>
    </source>
</evidence>
<dbReference type="OrthoDB" id="7204076at2"/>
<proteinExistence type="inferred from homology"/>
<dbReference type="CDD" id="cd00452">
    <property type="entry name" value="KDPG_aldolase"/>
    <property type="match status" value="1"/>
</dbReference>
<dbReference type="NCBIfam" id="NF006600">
    <property type="entry name" value="PRK09140.1"/>
    <property type="match status" value="1"/>
</dbReference>
<dbReference type="InterPro" id="IPR000887">
    <property type="entry name" value="Aldlse_KDPG_KHG"/>
</dbReference>
<dbReference type="PANTHER" id="PTHR30246:SF1">
    <property type="entry name" value="2-DEHYDRO-3-DEOXY-6-PHOSPHOGALACTONATE ALDOLASE-RELATED"/>
    <property type="match status" value="1"/>
</dbReference>
<protein>
    <submittedName>
        <fullName evidence="6">2-dehydro-3-deoxy-6-phosphogalactonate aldolase</fullName>
    </submittedName>
</protein>
<name>A0A438ALI5_9RHOB</name>
<dbReference type="Gene3D" id="3.20.20.70">
    <property type="entry name" value="Aldolase class I"/>
    <property type="match status" value="1"/>
</dbReference>
<sequence length="215" mass="21739">MTLTDALAAMPLVAILRGVTPPEAADMARALADAGITIAEVPLNSPDPLKSIAAMAAAVGDRMLIGAGTVLHAQQVAEVVQAGGRLIVAPNARDEVVRAAKAQGAAALPGVATPTEAFAACEAGADGLKLFPAEAAHPGVLKAWRAVMPTDLPILPVGGIDEESFGAWWAAGATGFGLGSTLYKPGRSAAEVGDRARALCAALDRVRRYQGRACG</sequence>
<dbReference type="EMBL" id="RQXX01000001">
    <property type="protein sequence ID" value="RVV99465.1"/>
    <property type="molecule type" value="Genomic_DNA"/>
</dbReference>
<reference evidence="6 7" key="1">
    <citation type="submission" date="2018-11" db="EMBL/GenBank/DDBJ databases">
        <title>Mesobaculum littorinae gen. nov., sp. nov., isolated from Littorina scabra that represents a novel genus of the order Rhodobacteraceae.</title>
        <authorList>
            <person name="Li F."/>
        </authorList>
    </citation>
    <scope>NUCLEOTIDE SEQUENCE [LARGE SCALE GENOMIC DNA]</scope>
    <source>
        <strain evidence="6 7">M0103</strain>
    </source>
</reference>
<dbReference type="AlphaFoldDB" id="A0A438ALI5"/>
<dbReference type="Pfam" id="PF01081">
    <property type="entry name" value="Aldolase"/>
    <property type="match status" value="1"/>
</dbReference>